<evidence type="ECO:0000256" key="1">
    <source>
        <dbReference type="SAM" id="Coils"/>
    </source>
</evidence>
<dbReference type="AlphaFoldDB" id="A0A8T0CWZ5"/>
<feature type="compositionally biased region" description="Polar residues" evidence="2">
    <location>
        <begin position="143"/>
        <end position="153"/>
    </location>
</feature>
<dbReference type="Proteomes" id="UP000806378">
    <property type="component" value="Unassembled WGS sequence"/>
</dbReference>
<feature type="region of interest" description="Disordered" evidence="2">
    <location>
        <begin position="122"/>
        <end position="153"/>
    </location>
</feature>
<feature type="coiled-coil region" evidence="1">
    <location>
        <begin position="59"/>
        <end position="107"/>
    </location>
</feature>
<feature type="compositionally biased region" description="Low complexity" evidence="2">
    <location>
        <begin position="176"/>
        <end position="189"/>
    </location>
</feature>
<accession>A0A8T0CWZ5</accession>
<reference evidence="3" key="1">
    <citation type="submission" date="2020-05" db="EMBL/GenBank/DDBJ databases">
        <title>WGS assembly of Corymbia citriodora subspecies variegata.</title>
        <authorList>
            <person name="Barry K."/>
            <person name="Hundley H."/>
            <person name="Shu S."/>
            <person name="Jenkins J."/>
            <person name="Grimwood J."/>
            <person name="Baten A."/>
        </authorList>
    </citation>
    <scope>NUCLEOTIDE SEQUENCE</scope>
    <source>
        <strain evidence="3">CV2-018</strain>
    </source>
</reference>
<sequence>MLAKESAAGTFGLPEEVLEVLPSDPYEQLDVARKITSLAFSTRVSSDLRAELAGKDDLIAELRSQVESLDASLADALDKLYRSELEKEKLVKENESLTRTVKKLSRDVSKLEIFKKTLMQSLKEDEESSGPARAGASEAITKPTPSVANSVGSGSCTTSNAFGSWQSSASPVFGSSSASSSTHISGATSETSTSNGAPIYGTGGNLAASTGALMFESTDASSIPPIFGSTSSSSTFGSIGASSASTFSSTPAASSTPSVPAFGNSNSVLPFGSAPSDNNDQMNAADSMAEDTVVATTPSVPAFGRQPISPQPSTGYMFNSPASSMANSFSFGSQQFLATPPNPSPFQASGNLDLGEGSFLLRASGDKSCLKIIKVKHKQRRK</sequence>
<keyword evidence="4" id="KW-1185">Reference proteome</keyword>
<dbReference type="OrthoDB" id="5599468at2759"/>
<dbReference type="InterPro" id="IPR058936">
    <property type="entry name" value="At4g15545-like"/>
</dbReference>
<gene>
    <name evidence="3" type="ORF">BT93_L0514</name>
</gene>
<evidence type="ECO:0000313" key="3">
    <source>
        <dbReference type="EMBL" id="KAF7852118.1"/>
    </source>
</evidence>
<keyword evidence="1" id="KW-0175">Coiled coil</keyword>
<protein>
    <submittedName>
        <fullName evidence="3">Uncharacterized protein</fullName>
    </submittedName>
</protein>
<evidence type="ECO:0000313" key="4">
    <source>
        <dbReference type="Proteomes" id="UP000806378"/>
    </source>
</evidence>
<feature type="compositionally biased region" description="Polar residues" evidence="2">
    <location>
        <begin position="275"/>
        <end position="284"/>
    </location>
</feature>
<dbReference type="PANTHER" id="PTHR47383:SF3">
    <property type="entry name" value="WAT1-RELATED PROTEIN"/>
    <property type="match status" value="1"/>
</dbReference>
<feature type="region of interest" description="Disordered" evidence="2">
    <location>
        <begin position="176"/>
        <end position="197"/>
    </location>
</feature>
<organism evidence="3 4">
    <name type="scientific">Corymbia citriodora subsp. variegata</name>
    <dbReference type="NCBI Taxonomy" id="360336"/>
    <lineage>
        <taxon>Eukaryota</taxon>
        <taxon>Viridiplantae</taxon>
        <taxon>Streptophyta</taxon>
        <taxon>Embryophyta</taxon>
        <taxon>Tracheophyta</taxon>
        <taxon>Spermatophyta</taxon>
        <taxon>Magnoliopsida</taxon>
        <taxon>eudicotyledons</taxon>
        <taxon>Gunneridae</taxon>
        <taxon>Pentapetalae</taxon>
        <taxon>rosids</taxon>
        <taxon>malvids</taxon>
        <taxon>Myrtales</taxon>
        <taxon>Myrtaceae</taxon>
        <taxon>Myrtoideae</taxon>
        <taxon>Eucalypteae</taxon>
        <taxon>Corymbia</taxon>
    </lineage>
</organism>
<feature type="region of interest" description="Disordered" evidence="2">
    <location>
        <begin position="270"/>
        <end position="290"/>
    </location>
</feature>
<dbReference type="EMBL" id="MU089519">
    <property type="protein sequence ID" value="KAF7852118.1"/>
    <property type="molecule type" value="Genomic_DNA"/>
</dbReference>
<comment type="caution">
    <text evidence="3">The sequence shown here is derived from an EMBL/GenBank/DDBJ whole genome shotgun (WGS) entry which is preliminary data.</text>
</comment>
<name>A0A8T0CWZ5_CORYI</name>
<dbReference type="PANTHER" id="PTHR47383">
    <property type="entry name" value="OS03G0659800 PROTEIN"/>
    <property type="match status" value="1"/>
</dbReference>
<proteinExistence type="predicted"/>
<dbReference type="Gramene" id="rna-gnl|WGS:JABURB|Cocit.L0514.1">
    <property type="protein sequence ID" value="cds-KAF7852118.1"/>
    <property type="gene ID" value="gene-BT93_L0514"/>
</dbReference>
<evidence type="ECO:0000256" key="2">
    <source>
        <dbReference type="SAM" id="MobiDB-lite"/>
    </source>
</evidence>